<dbReference type="STRING" id="879819.A0A0J0XGF6"/>
<evidence type="ECO:0000313" key="2">
    <source>
        <dbReference type="EMBL" id="KLT40148.1"/>
    </source>
</evidence>
<dbReference type="SUPFAM" id="SSF52833">
    <property type="entry name" value="Thioredoxin-like"/>
    <property type="match status" value="1"/>
</dbReference>
<accession>A0A0J0XGF6</accession>
<dbReference type="Proteomes" id="UP000053611">
    <property type="component" value="Unassembled WGS sequence"/>
</dbReference>
<name>A0A0J0XGF6_9TREE</name>
<dbReference type="PROSITE" id="PS50404">
    <property type="entry name" value="GST_NTER"/>
    <property type="match status" value="1"/>
</dbReference>
<gene>
    <name evidence="2" type="ORF">CC85DRAFT_287773</name>
</gene>
<dbReference type="InterPro" id="IPR036249">
    <property type="entry name" value="Thioredoxin-like_sf"/>
</dbReference>
<evidence type="ECO:0000259" key="1">
    <source>
        <dbReference type="PROSITE" id="PS50404"/>
    </source>
</evidence>
<dbReference type="AlphaFoldDB" id="A0A0J0XGF6"/>
<dbReference type="OrthoDB" id="412788at2759"/>
<dbReference type="InterPro" id="IPR004045">
    <property type="entry name" value="Glutathione_S-Trfase_N"/>
</dbReference>
<dbReference type="Pfam" id="PF13417">
    <property type="entry name" value="GST_N_3"/>
    <property type="match status" value="1"/>
</dbReference>
<proteinExistence type="predicted"/>
<protein>
    <recommendedName>
        <fullName evidence="1">GST N-terminal domain-containing protein</fullName>
    </recommendedName>
</protein>
<reference evidence="2 3" key="1">
    <citation type="submission" date="2015-03" db="EMBL/GenBank/DDBJ databases">
        <title>Genomics and transcriptomics of the oil-accumulating basidiomycete yeast T. oleaginosus allow insights into substrate utilization and the diverse evolutionary trajectories of mating systems in fungi.</title>
        <authorList>
            <consortium name="DOE Joint Genome Institute"/>
            <person name="Kourist R."/>
            <person name="Kracht O."/>
            <person name="Bracharz F."/>
            <person name="Lipzen A."/>
            <person name="Nolan M."/>
            <person name="Ohm R."/>
            <person name="Grigoriev I."/>
            <person name="Sun S."/>
            <person name="Heitman J."/>
            <person name="Bruck T."/>
            <person name="Nowrousian M."/>
        </authorList>
    </citation>
    <scope>NUCLEOTIDE SEQUENCE [LARGE SCALE GENOMIC DNA]</scope>
    <source>
        <strain evidence="2 3">IBC0246</strain>
    </source>
</reference>
<evidence type="ECO:0000313" key="3">
    <source>
        <dbReference type="Proteomes" id="UP000053611"/>
    </source>
</evidence>
<sequence length="287" mass="31144">MSKPTLYEFSGSAWCQVPKLAVEELGLQNVVEYKSVNLAEGANFNPEFLKVNPHGTVPTLVIEDGNTPKKYTDSTNATREILKLAPNAPKTNTHTDHELDKLIREVHSEEHDPNVLLLLAVNDEDRAAKAQGLPAAFLGGRQKALDQYAPAGGEFASFLQEKQKGNGALLSFYTGNPDEAVRQKMYADAAAQWKSAGNLIRGEITHILRKTPGSFLGGSDAPGEADFHLITWLARIITDAGGKPGSVSGEAFAALQQRIGSEPIDPVVAGYWDTWTQRPSFKKLGVH</sequence>
<keyword evidence="3" id="KW-1185">Reference proteome</keyword>
<organism evidence="2 3">
    <name type="scientific">Cutaneotrichosporon oleaginosum</name>
    <dbReference type="NCBI Taxonomy" id="879819"/>
    <lineage>
        <taxon>Eukaryota</taxon>
        <taxon>Fungi</taxon>
        <taxon>Dikarya</taxon>
        <taxon>Basidiomycota</taxon>
        <taxon>Agaricomycotina</taxon>
        <taxon>Tremellomycetes</taxon>
        <taxon>Trichosporonales</taxon>
        <taxon>Trichosporonaceae</taxon>
        <taxon>Cutaneotrichosporon</taxon>
    </lineage>
</organism>
<feature type="domain" description="GST N-terminal" evidence="1">
    <location>
        <begin position="2"/>
        <end position="89"/>
    </location>
</feature>
<dbReference type="EMBL" id="KQ087240">
    <property type="protein sequence ID" value="KLT40148.1"/>
    <property type="molecule type" value="Genomic_DNA"/>
</dbReference>
<dbReference type="Gene3D" id="3.40.30.10">
    <property type="entry name" value="Glutaredoxin"/>
    <property type="match status" value="1"/>
</dbReference>